<evidence type="ECO:0000256" key="3">
    <source>
        <dbReference type="ARBA" id="ARBA00022606"/>
    </source>
</evidence>
<dbReference type="PhylomeDB" id="D6WV53"/>
<dbReference type="OrthoDB" id="6743260at2759"/>
<keyword evidence="2" id="KW-1003">Cell membrane</keyword>
<dbReference type="OMA" id="ISAMAEY"/>
<organism evidence="11 12">
    <name type="scientific">Tribolium castaneum</name>
    <name type="common">Red flour beetle</name>
    <dbReference type="NCBI Taxonomy" id="7070"/>
    <lineage>
        <taxon>Eukaryota</taxon>
        <taxon>Metazoa</taxon>
        <taxon>Ecdysozoa</taxon>
        <taxon>Arthropoda</taxon>
        <taxon>Hexapoda</taxon>
        <taxon>Insecta</taxon>
        <taxon>Pterygota</taxon>
        <taxon>Neoptera</taxon>
        <taxon>Endopterygota</taxon>
        <taxon>Coleoptera</taxon>
        <taxon>Polyphaga</taxon>
        <taxon>Cucujiformia</taxon>
        <taxon>Tenebrionidae</taxon>
        <taxon>Tenebrionidae incertae sedis</taxon>
        <taxon>Tribolium</taxon>
    </lineage>
</organism>
<evidence type="ECO:0000256" key="8">
    <source>
        <dbReference type="ARBA" id="ARBA00023170"/>
    </source>
</evidence>
<keyword evidence="6 10" id="KW-1133">Transmembrane helix</keyword>
<dbReference type="Pfam" id="PF02949">
    <property type="entry name" value="7tm_6"/>
    <property type="match status" value="1"/>
</dbReference>
<evidence type="ECO:0000313" key="11">
    <source>
        <dbReference type="EMBL" id="EFA09296.1"/>
    </source>
</evidence>
<comment type="caution">
    <text evidence="10">Lacks conserved residue(s) required for the propagation of feature annotation.</text>
</comment>
<dbReference type="PANTHER" id="PTHR21137:SF35">
    <property type="entry name" value="ODORANT RECEPTOR 19A-RELATED"/>
    <property type="match status" value="1"/>
</dbReference>
<dbReference type="GO" id="GO:0050911">
    <property type="term" value="P:detection of chemical stimulus involved in sensory perception of smell"/>
    <property type="evidence" value="ECO:0000318"/>
    <property type="project" value="GO_Central"/>
</dbReference>
<dbReference type="InParanoid" id="D6WV53"/>
<evidence type="ECO:0000313" key="12">
    <source>
        <dbReference type="Proteomes" id="UP000007266"/>
    </source>
</evidence>
<evidence type="ECO:0000256" key="1">
    <source>
        <dbReference type="ARBA" id="ARBA00004651"/>
    </source>
</evidence>
<evidence type="ECO:0000256" key="9">
    <source>
        <dbReference type="ARBA" id="ARBA00023224"/>
    </source>
</evidence>
<dbReference type="HOGENOM" id="CLU_755091_0_0_1"/>
<feature type="transmembrane region" description="Helical" evidence="10">
    <location>
        <begin position="112"/>
        <end position="135"/>
    </location>
</feature>
<accession>D6WV53</accession>
<feature type="transmembrane region" description="Helical" evidence="10">
    <location>
        <begin position="231"/>
        <end position="250"/>
    </location>
</feature>
<keyword evidence="9 10" id="KW-0807">Transducer</keyword>
<keyword evidence="3 10" id="KW-0716">Sensory transduction</keyword>
<dbReference type="Proteomes" id="UP000007266">
    <property type="component" value="Linkage group 8"/>
</dbReference>
<protein>
    <recommendedName>
        <fullName evidence="10">Odorant receptor</fullName>
    </recommendedName>
</protein>
<dbReference type="GO" id="GO:0007165">
    <property type="term" value="P:signal transduction"/>
    <property type="evidence" value="ECO:0007669"/>
    <property type="project" value="UniProtKB-KW"/>
</dbReference>
<dbReference type="KEGG" id="tca:107398566"/>
<keyword evidence="4 10" id="KW-0812">Transmembrane</keyword>
<keyword evidence="12" id="KW-1185">Reference proteome</keyword>
<keyword evidence="8 10" id="KW-0675">Receptor</keyword>
<evidence type="ECO:0000256" key="5">
    <source>
        <dbReference type="ARBA" id="ARBA00022725"/>
    </source>
</evidence>
<dbReference type="GO" id="GO:0005886">
    <property type="term" value="C:plasma membrane"/>
    <property type="evidence" value="ECO:0000318"/>
    <property type="project" value="GO_Central"/>
</dbReference>
<reference evidence="11 12" key="2">
    <citation type="journal article" date="2010" name="Nucleic Acids Res.">
        <title>BeetleBase in 2010: revisions to provide comprehensive genomic information for Tribolium castaneum.</title>
        <authorList>
            <person name="Kim H.S."/>
            <person name="Murphy T."/>
            <person name="Xia J."/>
            <person name="Caragea D."/>
            <person name="Park Y."/>
            <person name="Beeman R.W."/>
            <person name="Lorenzen M.D."/>
            <person name="Butcher S."/>
            <person name="Manak J.R."/>
            <person name="Brown S.J."/>
        </authorList>
    </citation>
    <scope>GENOME REANNOTATION</scope>
    <source>
        <strain evidence="11 12">Georgia GA2</strain>
    </source>
</reference>
<feature type="transmembrane region" description="Helical" evidence="10">
    <location>
        <begin position="27"/>
        <end position="45"/>
    </location>
</feature>
<evidence type="ECO:0000256" key="6">
    <source>
        <dbReference type="ARBA" id="ARBA00022989"/>
    </source>
</evidence>
<comment type="subcellular location">
    <subcellularLocation>
        <location evidence="1 10">Cell membrane</location>
        <topology evidence="1 10">Multi-pass membrane protein</topology>
    </subcellularLocation>
</comment>
<reference evidence="11 12" key="1">
    <citation type="journal article" date="2008" name="Nature">
        <title>The genome of the model beetle and pest Tribolium castaneum.</title>
        <authorList>
            <consortium name="Tribolium Genome Sequencing Consortium"/>
            <person name="Richards S."/>
            <person name="Gibbs R.A."/>
            <person name="Weinstock G.M."/>
            <person name="Brown S.J."/>
            <person name="Denell R."/>
            <person name="Beeman R.W."/>
            <person name="Gibbs R."/>
            <person name="Beeman R.W."/>
            <person name="Brown S.J."/>
            <person name="Bucher G."/>
            <person name="Friedrich M."/>
            <person name="Grimmelikhuijzen C.J."/>
            <person name="Klingler M."/>
            <person name="Lorenzen M."/>
            <person name="Richards S."/>
            <person name="Roth S."/>
            <person name="Schroder R."/>
            <person name="Tautz D."/>
            <person name="Zdobnov E.M."/>
            <person name="Muzny D."/>
            <person name="Gibbs R.A."/>
            <person name="Weinstock G.M."/>
            <person name="Attaway T."/>
            <person name="Bell S."/>
            <person name="Buhay C.J."/>
            <person name="Chandrabose M.N."/>
            <person name="Chavez D."/>
            <person name="Clerk-Blankenburg K.P."/>
            <person name="Cree A."/>
            <person name="Dao M."/>
            <person name="Davis C."/>
            <person name="Chacko J."/>
            <person name="Dinh H."/>
            <person name="Dugan-Rocha S."/>
            <person name="Fowler G."/>
            <person name="Garner T.T."/>
            <person name="Garnes J."/>
            <person name="Gnirke A."/>
            <person name="Hawes A."/>
            <person name="Hernandez J."/>
            <person name="Hines S."/>
            <person name="Holder M."/>
            <person name="Hume J."/>
            <person name="Jhangiani S.N."/>
            <person name="Joshi V."/>
            <person name="Khan Z.M."/>
            <person name="Jackson L."/>
            <person name="Kovar C."/>
            <person name="Kowis A."/>
            <person name="Lee S."/>
            <person name="Lewis L.R."/>
            <person name="Margolis J."/>
            <person name="Morgan M."/>
            <person name="Nazareth L.V."/>
            <person name="Nguyen N."/>
            <person name="Okwuonu G."/>
            <person name="Parker D."/>
            <person name="Richards S."/>
            <person name="Ruiz S.J."/>
            <person name="Santibanez J."/>
            <person name="Savard J."/>
            <person name="Scherer S.E."/>
            <person name="Schneider B."/>
            <person name="Sodergren E."/>
            <person name="Tautz D."/>
            <person name="Vattahil S."/>
            <person name="Villasana D."/>
            <person name="White C.S."/>
            <person name="Wright R."/>
            <person name="Park Y."/>
            <person name="Beeman R.W."/>
            <person name="Lord J."/>
            <person name="Oppert B."/>
            <person name="Lorenzen M."/>
            <person name="Brown S."/>
            <person name="Wang L."/>
            <person name="Savard J."/>
            <person name="Tautz D."/>
            <person name="Richards S."/>
            <person name="Weinstock G."/>
            <person name="Gibbs R.A."/>
            <person name="Liu Y."/>
            <person name="Worley K."/>
            <person name="Weinstock G."/>
            <person name="Elsik C.G."/>
            <person name="Reese J.T."/>
            <person name="Elhaik E."/>
            <person name="Landan G."/>
            <person name="Graur D."/>
            <person name="Arensburger P."/>
            <person name="Atkinson P."/>
            <person name="Beeman R.W."/>
            <person name="Beidler J."/>
            <person name="Brown S.J."/>
            <person name="Demuth J.P."/>
            <person name="Drury D.W."/>
            <person name="Du Y.Z."/>
            <person name="Fujiwara H."/>
            <person name="Lorenzen M."/>
            <person name="Maselli V."/>
            <person name="Osanai M."/>
            <person name="Park Y."/>
            <person name="Robertson H.M."/>
            <person name="Tu Z."/>
            <person name="Wang J.J."/>
            <person name="Wang S."/>
            <person name="Richards S."/>
            <person name="Song H."/>
            <person name="Zhang L."/>
            <person name="Sodergren E."/>
            <person name="Werner D."/>
            <person name="Stanke M."/>
            <person name="Morgenstern B."/>
            <person name="Solovyev V."/>
            <person name="Kosarev P."/>
            <person name="Brown G."/>
            <person name="Chen H.C."/>
            <person name="Ermolaeva O."/>
            <person name="Hlavina W."/>
            <person name="Kapustin Y."/>
            <person name="Kiryutin B."/>
            <person name="Kitts P."/>
            <person name="Maglott D."/>
            <person name="Pruitt K."/>
            <person name="Sapojnikov V."/>
            <person name="Souvorov A."/>
            <person name="Mackey A.J."/>
            <person name="Waterhouse R.M."/>
            <person name="Wyder S."/>
            <person name="Zdobnov E.M."/>
            <person name="Zdobnov E.M."/>
            <person name="Wyder S."/>
            <person name="Kriventseva E.V."/>
            <person name="Kadowaki T."/>
            <person name="Bork P."/>
            <person name="Aranda M."/>
            <person name="Bao R."/>
            <person name="Beermann A."/>
            <person name="Berns N."/>
            <person name="Bolognesi R."/>
            <person name="Bonneton F."/>
            <person name="Bopp D."/>
            <person name="Brown S.J."/>
            <person name="Bucher G."/>
            <person name="Butts T."/>
            <person name="Chaumot A."/>
            <person name="Denell R.E."/>
            <person name="Ferrier D.E."/>
            <person name="Friedrich M."/>
            <person name="Gordon C.M."/>
            <person name="Jindra M."/>
            <person name="Klingler M."/>
            <person name="Lan Q."/>
            <person name="Lattorff H.M."/>
            <person name="Laudet V."/>
            <person name="von Levetsow C."/>
            <person name="Liu Z."/>
            <person name="Lutz R."/>
            <person name="Lynch J.A."/>
            <person name="da Fonseca R.N."/>
            <person name="Posnien N."/>
            <person name="Reuter R."/>
            <person name="Roth S."/>
            <person name="Savard J."/>
            <person name="Schinko J.B."/>
            <person name="Schmitt C."/>
            <person name="Schoppmeier M."/>
            <person name="Schroder R."/>
            <person name="Shippy T.D."/>
            <person name="Simonnet F."/>
            <person name="Marques-Souza H."/>
            <person name="Tautz D."/>
            <person name="Tomoyasu Y."/>
            <person name="Trauner J."/>
            <person name="Van der Zee M."/>
            <person name="Vervoort M."/>
            <person name="Wittkopp N."/>
            <person name="Wimmer E.A."/>
            <person name="Yang X."/>
            <person name="Jones A.K."/>
            <person name="Sattelle D.B."/>
            <person name="Ebert P.R."/>
            <person name="Nelson D."/>
            <person name="Scott J.G."/>
            <person name="Beeman R.W."/>
            <person name="Muthukrishnan S."/>
            <person name="Kramer K.J."/>
            <person name="Arakane Y."/>
            <person name="Beeman R.W."/>
            <person name="Zhu Q."/>
            <person name="Hogenkamp D."/>
            <person name="Dixit R."/>
            <person name="Oppert B."/>
            <person name="Jiang H."/>
            <person name="Zou Z."/>
            <person name="Marshall J."/>
            <person name="Elpidina E."/>
            <person name="Vinokurov K."/>
            <person name="Oppert C."/>
            <person name="Zou Z."/>
            <person name="Evans J."/>
            <person name="Lu Z."/>
            <person name="Zhao P."/>
            <person name="Sumathipala N."/>
            <person name="Altincicek B."/>
            <person name="Vilcinskas A."/>
            <person name="Williams M."/>
            <person name="Hultmark D."/>
            <person name="Hetru C."/>
            <person name="Jiang H."/>
            <person name="Grimmelikhuijzen C.J."/>
            <person name="Hauser F."/>
            <person name="Cazzamali G."/>
            <person name="Williamson M."/>
            <person name="Park Y."/>
            <person name="Li B."/>
            <person name="Tanaka Y."/>
            <person name="Predel R."/>
            <person name="Neupert S."/>
            <person name="Schachtner J."/>
            <person name="Verleyen P."/>
            <person name="Raible F."/>
            <person name="Bork P."/>
            <person name="Friedrich M."/>
            <person name="Walden K.K."/>
            <person name="Robertson H.M."/>
            <person name="Angeli S."/>
            <person name="Foret S."/>
            <person name="Bucher G."/>
            <person name="Schuetz S."/>
            <person name="Maleszka R."/>
            <person name="Wimmer E.A."/>
            <person name="Beeman R.W."/>
            <person name="Lorenzen M."/>
            <person name="Tomoyasu Y."/>
            <person name="Miller S.C."/>
            <person name="Grossmann D."/>
            <person name="Bucher G."/>
        </authorList>
    </citation>
    <scope>NUCLEOTIDE SEQUENCE [LARGE SCALE GENOMIC DNA]</scope>
    <source>
        <strain evidence="11 12">Georgia GA2</strain>
    </source>
</reference>
<evidence type="ECO:0000256" key="2">
    <source>
        <dbReference type="ARBA" id="ARBA00022475"/>
    </source>
</evidence>
<dbReference type="GO" id="GO:0004984">
    <property type="term" value="F:olfactory receptor activity"/>
    <property type="evidence" value="ECO:0000318"/>
    <property type="project" value="GO_Central"/>
</dbReference>
<keyword evidence="5 10" id="KW-0552">Olfaction</keyword>
<evidence type="ECO:0000256" key="4">
    <source>
        <dbReference type="ARBA" id="ARBA00022692"/>
    </source>
</evidence>
<dbReference type="EMBL" id="KQ971363">
    <property type="protein sequence ID" value="EFA09296.1"/>
    <property type="molecule type" value="Genomic_DNA"/>
</dbReference>
<gene>
    <name evidence="11" type="primary">Or105</name>
    <name evidence="11" type="ORF">TcasGA2_TC030325</name>
</gene>
<comment type="similarity">
    <text evidence="10">Belongs to the insect chemoreceptor superfamily. Heteromeric odorant receptor channel (TC 1.A.69) family.</text>
</comment>
<evidence type="ECO:0000256" key="7">
    <source>
        <dbReference type="ARBA" id="ARBA00023136"/>
    </source>
</evidence>
<keyword evidence="7 10" id="KW-0472">Membrane</keyword>
<dbReference type="InterPro" id="IPR004117">
    <property type="entry name" value="7tm6_olfct_rcpt"/>
</dbReference>
<evidence type="ECO:0000256" key="10">
    <source>
        <dbReference type="RuleBase" id="RU351113"/>
    </source>
</evidence>
<name>D6WV53_TRICA</name>
<dbReference type="AlphaFoldDB" id="D6WV53"/>
<proteinExistence type="inferred from homology"/>
<dbReference type="PANTHER" id="PTHR21137">
    <property type="entry name" value="ODORANT RECEPTOR"/>
    <property type="match status" value="1"/>
</dbReference>
<sequence length="359" mass="41524">MKPALKLANVLGLDPLRNDNYTQLKKMFCALCIVSLFVSAYLEFFSNFTTFETYETAPESLIPHFQTMFKMYSLIFSRTEIVELIQMAEQFYKFSQCDERKKLTKLYKRVDLFFYVYASLVAAACVLFAIVTLIFKPGKPIFLCYGGLHGLESPEFEIYLVVDLIGIVIISVTVPAFDGLFFYFALYIYTEFKLLKIAFKTMSGQELREAVKHHDFLLKYIKKLNSVYSPIFLYQFFCNLLAICFCLFMLSRSGIPPEMVSFSKYFLCLLAFLVQSYTFCSIGDLITELSEDVSNAIFYTDWLDDEAYENKTARLIIMSRAQNPVMLTIGKFANMNLRTFILIVRNAYSFLAFVNHALN</sequence>
<dbReference type="GO" id="GO:0005549">
    <property type="term" value="F:odorant binding"/>
    <property type="evidence" value="ECO:0007669"/>
    <property type="project" value="InterPro"/>
</dbReference>